<sequence>MSGAPLAPEAKRAGVEEQPK</sequence>
<dbReference type="AlphaFoldDB" id="A0A9K3DB70"/>
<evidence type="ECO:0000313" key="3">
    <source>
        <dbReference type="Proteomes" id="UP000265618"/>
    </source>
</evidence>
<proteinExistence type="predicted"/>
<name>A0A9K3DB70_9EUKA</name>
<dbReference type="EMBL" id="BDIP01006968">
    <property type="protein sequence ID" value="GIQ90985.1"/>
    <property type="molecule type" value="Genomic_DNA"/>
</dbReference>
<feature type="compositionally biased region" description="Basic and acidic residues" evidence="1">
    <location>
        <begin position="9"/>
        <end position="20"/>
    </location>
</feature>
<evidence type="ECO:0000313" key="2">
    <source>
        <dbReference type="EMBL" id="GIQ90985.1"/>
    </source>
</evidence>
<accession>A0A9K3DB70</accession>
<gene>
    <name evidence="2" type="ORF">KIPB_014011</name>
</gene>
<comment type="caution">
    <text evidence="2">The sequence shown here is derived from an EMBL/GenBank/DDBJ whole genome shotgun (WGS) entry which is preliminary data.</text>
</comment>
<dbReference type="Proteomes" id="UP000265618">
    <property type="component" value="Unassembled WGS sequence"/>
</dbReference>
<protein>
    <submittedName>
        <fullName evidence="2">Uncharacterized protein</fullName>
    </submittedName>
</protein>
<feature type="region of interest" description="Disordered" evidence="1">
    <location>
        <begin position="1"/>
        <end position="20"/>
    </location>
</feature>
<feature type="non-terminal residue" evidence="2">
    <location>
        <position position="20"/>
    </location>
</feature>
<organism evidence="2 3">
    <name type="scientific">Kipferlia bialata</name>
    <dbReference type="NCBI Taxonomy" id="797122"/>
    <lineage>
        <taxon>Eukaryota</taxon>
        <taxon>Metamonada</taxon>
        <taxon>Carpediemonas-like organisms</taxon>
        <taxon>Kipferlia</taxon>
    </lineage>
</organism>
<reference evidence="2 3" key="1">
    <citation type="journal article" date="2018" name="PLoS ONE">
        <title>The draft genome of Kipferlia bialata reveals reductive genome evolution in fornicate parasites.</title>
        <authorList>
            <person name="Tanifuji G."/>
            <person name="Takabayashi S."/>
            <person name="Kume K."/>
            <person name="Takagi M."/>
            <person name="Nakayama T."/>
            <person name="Kamikawa R."/>
            <person name="Inagaki Y."/>
            <person name="Hashimoto T."/>
        </authorList>
    </citation>
    <scope>NUCLEOTIDE SEQUENCE [LARGE SCALE GENOMIC DNA]</scope>
    <source>
        <strain evidence="2">NY0173</strain>
    </source>
</reference>
<keyword evidence="3" id="KW-1185">Reference proteome</keyword>
<evidence type="ECO:0000256" key="1">
    <source>
        <dbReference type="SAM" id="MobiDB-lite"/>
    </source>
</evidence>